<dbReference type="Proteomes" id="UP000751190">
    <property type="component" value="Unassembled WGS sequence"/>
</dbReference>
<gene>
    <name evidence="7" type="ORF">KFE25_005940</name>
</gene>
<evidence type="ECO:0000256" key="6">
    <source>
        <dbReference type="RuleBase" id="RU000659"/>
    </source>
</evidence>
<dbReference type="InterPro" id="IPR023674">
    <property type="entry name" value="Ribosomal_uL1-like"/>
</dbReference>
<keyword evidence="8" id="KW-1185">Reference proteome</keyword>
<name>A0A8J5XWZ2_DIALT</name>
<dbReference type="HAMAP" id="MF_01318_B">
    <property type="entry name" value="Ribosomal_uL1_B"/>
    <property type="match status" value="1"/>
</dbReference>
<dbReference type="Gene3D" id="3.30.190.20">
    <property type="match status" value="1"/>
</dbReference>
<evidence type="ECO:0000256" key="3">
    <source>
        <dbReference type="ARBA" id="ARBA00022884"/>
    </source>
</evidence>
<dbReference type="Pfam" id="PF00687">
    <property type="entry name" value="Ribosomal_L1"/>
    <property type="match status" value="1"/>
</dbReference>
<reference evidence="7" key="1">
    <citation type="submission" date="2021-05" db="EMBL/GenBank/DDBJ databases">
        <title>The genome of the haptophyte Pavlova lutheri (Diacronema luteri, Pavlovales) - a model for lipid biosynthesis in eukaryotic algae.</title>
        <authorList>
            <person name="Hulatt C.J."/>
            <person name="Posewitz M.C."/>
        </authorList>
    </citation>
    <scope>NUCLEOTIDE SEQUENCE</scope>
    <source>
        <strain evidence="7">NIVA-4/92</strain>
    </source>
</reference>
<dbReference type="PANTHER" id="PTHR36427">
    <property type="entry name" value="54S RIBOSOMAL PROTEIN L1, MITOCHONDRIAL"/>
    <property type="match status" value="1"/>
</dbReference>
<dbReference type="OMA" id="EFRVDKH"/>
<dbReference type="GO" id="GO:0015934">
    <property type="term" value="C:large ribosomal subunit"/>
    <property type="evidence" value="ECO:0007669"/>
    <property type="project" value="InterPro"/>
</dbReference>
<dbReference type="GO" id="GO:0006412">
    <property type="term" value="P:translation"/>
    <property type="evidence" value="ECO:0007669"/>
    <property type="project" value="InterPro"/>
</dbReference>
<dbReference type="PANTHER" id="PTHR36427:SF3">
    <property type="entry name" value="LARGE RIBOSOMAL SUBUNIT PROTEIN UL1M"/>
    <property type="match status" value="1"/>
</dbReference>
<dbReference type="Gene3D" id="3.40.50.790">
    <property type="match status" value="1"/>
</dbReference>
<comment type="similarity">
    <text evidence="1 6">Belongs to the universal ribosomal protein uL1 family.</text>
</comment>
<accession>A0A8J5XWZ2</accession>
<dbReference type="InterPro" id="IPR028364">
    <property type="entry name" value="Ribosomal_uL1/biogenesis"/>
</dbReference>
<dbReference type="FunFam" id="3.40.50.790:FF:000001">
    <property type="entry name" value="50S ribosomal protein L1"/>
    <property type="match status" value="1"/>
</dbReference>
<keyword evidence="4 6" id="KW-0689">Ribosomal protein</keyword>
<evidence type="ECO:0000256" key="2">
    <source>
        <dbReference type="ARBA" id="ARBA00022730"/>
    </source>
</evidence>
<keyword evidence="3" id="KW-0694">RNA-binding</keyword>
<dbReference type="PROSITE" id="PS01199">
    <property type="entry name" value="RIBOSOMAL_L1"/>
    <property type="match status" value="1"/>
</dbReference>
<dbReference type="GO" id="GO:0019843">
    <property type="term" value="F:rRNA binding"/>
    <property type="evidence" value="ECO:0007669"/>
    <property type="project" value="UniProtKB-KW"/>
</dbReference>
<dbReference type="OrthoDB" id="1747252at2759"/>
<evidence type="ECO:0000256" key="1">
    <source>
        <dbReference type="ARBA" id="ARBA00010531"/>
    </source>
</evidence>
<evidence type="ECO:0000256" key="4">
    <source>
        <dbReference type="ARBA" id="ARBA00022980"/>
    </source>
</evidence>
<evidence type="ECO:0000256" key="5">
    <source>
        <dbReference type="ARBA" id="ARBA00023274"/>
    </source>
</evidence>
<evidence type="ECO:0000313" key="7">
    <source>
        <dbReference type="EMBL" id="KAG8469485.1"/>
    </source>
</evidence>
<dbReference type="CDD" id="cd00403">
    <property type="entry name" value="Ribosomal_L1"/>
    <property type="match status" value="1"/>
</dbReference>
<organism evidence="7 8">
    <name type="scientific">Diacronema lutheri</name>
    <name type="common">Unicellular marine alga</name>
    <name type="synonym">Monochrysis lutheri</name>
    <dbReference type="NCBI Taxonomy" id="2081491"/>
    <lineage>
        <taxon>Eukaryota</taxon>
        <taxon>Haptista</taxon>
        <taxon>Haptophyta</taxon>
        <taxon>Pavlovophyceae</taxon>
        <taxon>Pavlovales</taxon>
        <taxon>Pavlovaceae</taxon>
        <taxon>Diacronema</taxon>
    </lineage>
</organism>
<dbReference type="InterPro" id="IPR005878">
    <property type="entry name" value="Ribosom_uL1_bac-type"/>
</dbReference>
<comment type="caution">
    <text evidence="7">The sequence shown here is derived from an EMBL/GenBank/DDBJ whole genome shotgun (WGS) entry which is preliminary data.</text>
</comment>
<dbReference type="SUPFAM" id="SSF56808">
    <property type="entry name" value="Ribosomal protein L1"/>
    <property type="match status" value="1"/>
</dbReference>
<keyword evidence="5 6" id="KW-0687">Ribonucleoprotein</keyword>
<dbReference type="InterPro" id="IPR016095">
    <property type="entry name" value="Ribosomal_uL1_3-a/b-sand"/>
</dbReference>
<sequence length="271" mass="28789">MAYRARLSAYRVAKTVESIVSAHRAGSEPPIVLCTRKPPRKQYTAAGGETLAQAAKRESQMQAMLAALGEVQANARAKFDETVDVAIHLNTDAKRTDLRTRGVVSLPHGLGKSVKVAVFTQDPVQADAARAAGADLVGAEELIQAVKDGKIEFARALATPDAMPLLAQVARILGPKGLMPNPKRGTVLADIAPAVQEAKAGQFEFKAEKAGVVHGPVGRLSFGTHKLRENLDAFIRAVLAKRPDQFKGKPPKGVSISSTMGKSVRIDSALF</sequence>
<dbReference type="InterPro" id="IPR023673">
    <property type="entry name" value="Ribosomal_uL1_CS"/>
</dbReference>
<dbReference type="GO" id="GO:0003735">
    <property type="term" value="F:structural constituent of ribosome"/>
    <property type="evidence" value="ECO:0007669"/>
    <property type="project" value="InterPro"/>
</dbReference>
<dbReference type="NCBIfam" id="TIGR01169">
    <property type="entry name" value="rplA_bact"/>
    <property type="match status" value="1"/>
</dbReference>
<protein>
    <recommendedName>
        <fullName evidence="6">Ribosomal protein</fullName>
    </recommendedName>
</protein>
<dbReference type="AlphaFoldDB" id="A0A8J5XWZ2"/>
<keyword evidence="2" id="KW-0699">rRNA-binding</keyword>
<proteinExistence type="inferred from homology"/>
<evidence type="ECO:0000313" key="8">
    <source>
        <dbReference type="Proteomes" id="UP000751190"/>
    </source>
</evidence>
<dbReference type="EMBL" id="JAGTXO010000002">
    <property type="protein sequence ID" value="KAG8469485.1"/>
    <property type="molecule type" value="Genomic_DNA"/>
</dbReference>